<protein>
    <submittedName>
        <fullName evidence="6">DUF1295 domain-containing protein</fullName>
    </submittedName>
</protein>
<evidence type="ECO:0000256" key="2">
    <source>
        <dbReference type="ARBA" id="ARBA00022692"/>
    </source>
</evidence>
<gene>
    <name evidence="6" type="ORF">ENV52_07305</name>
</gene>
<evidence type="ECO:0000256" key="5">
    <source>
        <dbReference type="SAM" id="Phobius"/>
    </source>
</evidence>
<dbReference type="InterPro" id="IPR007318">
    <property type="entry name" value="Phopholipid_MeTrfase"/>
</dbReference>
<sequence>MHPACGVRLAEEFQKAGNWLFRWRSYLPLVLVALAVPAAQDSACRAGIYSDGSGWEMLCLGIALLGLAVRVLTVGSVPAGTSGRNTVKQVAATLNATGLYSVVRHPIYLGNFLMWLGVSLLPRCWWFTLITVLIFWLYYERIMFAEEGFLLEQFGEQYREWAARTPAFIPKFSNWARPELPFSLKSAVSREYSTLFTIIALFTFFNLIMAWFSRGIPVPDRFTVILFVIGLLVYGSIRYVKKRTDLLRTEGR</sequence>
<dbReference type="Pfam" id="PF04191">
    <property type="entry name" value="PEMT"/>
    <property type="match status" value="1"/>
</dbReference>
<accession>A0A7V6DPT5</accession>
<keyword evidence="4 5" id="KW-0472">Membrane</keyword>
<evidence type="ECO:0000256" key="4">
    <source>
        <dbReference type="ARBA" id="ARBA00023136"/>
    </source>
</evidence>
<comment type="subcellular location">
    <subcellularLocation>
        <location evidence="1">Endomembrane system</location>
        <topology evidence="1">Multi-pass membrane protein</topology>
    </subcellularLocation>
</comment>
<dbReference type="PANTHER" id="PTHR12714">
    <property type="entry name" value="PROTEIN-S ISOPRENYLCYSTEINE O-METHYLTRANSFERASE"/>
    <property type="match status" value="1"/>
</dbReference>
<keyword evidence="3 5" id="KW-1133">Transmembrane helix</keyword>
<evidence type="ECO:0000313" key="6">
    <source>
        <dbReference type="EMBL" id="HHS29489.1"/>
    </source>
</evidence>
<dbReference type="AlphaFoldDB" id="A0A7V6DPT5"/>
<feature type="transmembrane region" description="Helical" evidence="5">
    <location>
        <begin position="25"/>
        <end position="43"/>
    </location>
</feature>
<dbReference type="GO" id="GO:0016740">
    <property type="term" value="F:transferase activity"/>
    <property type="evidence" value="ECO:0007669"/>
    <property type="project" value="UniProtKB-ARBA"/>
</dbReference>
<feature type="transmembrane region" description="Helical" evidence="5">
    <location>
        <begin position="192"/>
        <end position="212"/>
    </location>
</feature>
<keyword evidence="2 5" id="KW-0812">Transmembrane</keyword>
<organism evidence="6">
    <name type="scientific">Desulfobacca acetoxidans</name>
    <dbReference type="NCBI Taxonomy" id="60893"/>
    <lineage>
        <taxon>Bacteria</taxon>
        <taxon>Pseudomonadati</taxon>
        <taxon>Thermodesulfobacteriota</taxon>
        <taxon>Desulfobaccia</taxon>
        <taxon>Desulfobaccales</taxon>
        <taxon>Desulfobaccaceae</taxon>
        <taxon>Desulfobacca</taxon>
    </lineage>
</organism>
<evidence type="ECO:0000256" key="1">
    <source>
        <dbReference type="ARBA" id="ARBA00004127"/>
    </source>
</evidence>
<dbReference type="EMBL" id="DTGR01000120">
    <property type="protein sequence ID" value="HHS29489.1"/>
    <property type="molecule type" value="Genomic_DNA"/>
</dbReference>
<feature type="transmembrane region" description="Helical" evidence="5">
    <location>
        <begin position="112"/>
        <end position="139"/>
    </location>
</feature>
<dbReference type="GO" id="GO:0012505">
    <property type="term" value="C:endomembrane system"/>
    <property type="evidence" value="ECO:0007669"/>
    <property type="project" value="UniProtKB-SubCell"/>
</dbReference>
<feature type="transmembrane region" description="Helical" evidence="5">
    <location>
        <begin position="224"/>
        <end position="240"/>
    </location>
</feature>
<proteinExistence type="predicted"/>
<feature type="transmembrane region" description="Helical" evidence="5">
    <location>
        <begin position="55"/>
        <end position="73"/>
    </location>
</feature>
<dbReference type="PANTHER" id="PTHR12714:SF9">
    <property type="entry name" value="PROTEIN-S-ISOPRENYLCYSTEINE O-METHYLTRANSFERASE"/>
    <property type="match status" value="1"/>
</dbReference>
<comment type="caution">
    <text evidence="6">The sequence shown here is derived from an EMBL/GenBank/DDBJ whole genome shotgun (WGS) entry which is preliminary data.</text>
</comment>
<dbReference type="PROSITE" id="PS50244">
    <property type="entry name" value="S5A_REDUCTASE"/>
    <property type="match status" value="1"/>
</dbReference>
<name>A0A7V6DPT5_9BACT</name>
<evidence type="ECO:0000256" key="3">
    <source>
        <dbReference type="ARBA" id="ARBA00022989"/>
    </source>
</evidence>
<reference evidence="6" key="1">
    <citation type="journal article" date="2020" name="mSystems">
        <title>Genome- and Community-Level Interaction Insights into Carbon Utilization and Element Cycling Functions of Hydrothermarchaeota in Hydrothermal Sediment.</title>
        <authorList>
            <person name="Zhou Z."/>
            <person name="Liu Y."/>
            <person name="Xu W."/>
            <person name="Pan J."/>
            <person name="Luo Z.H."/>
            <person name="Li M."/>
        </authorList>
    </citation>
    <scope>NUCLEOTIDE SEQUENCE [LARGE SCALE GENOMIC DNA]</scope>
    <source>
        <strain evidence="6">SpSt-767</strain>
    </source>
</reference>
<dbReference type="Gene3D" id="1.20.120.1630">
    <property type="match status" value="1"/>
</dbReference>